<feature type="compositionally biased region" description="Low complexity" evidence="1">
    <location>
        <begin position="1"/>
        <end position="14"/>
    </location>
</feature>
<feature type="compositionally biased region" description="Basic and acidic residues" evidence="1">
    <location>
        <begin position="236"/>
        <end position="253"/>
    </location>
</feature>
<accession>A0A1Y2EZT9</accession>
<evidence type="ECO:0000313" key="2">
    <source>
        <dbReference type="EMBL" id="ORY76255.1"/>
    </source>
</evidence>
<feature type="compositionally biased region" description="Polar residues" evidence="1">
    <location>
        <begin position="123"/>
        <end position="134"/>
    </location>
</feature>
<evidence type="ECO:0000256" key="1">
    <source>
        <dbReference type="SAM" id="MobiDB-lite"/>
    </source>
</evidence>
<dbReference type="Proteomes" id="UP000193467">
    <property type="component" value="Unassembled WGS sequence"/>
</dbReference>
<keyword evidence="3" id="KW-1185">Reference proteome</keyword>
<feature type="region of interest" description="Disordered" evidence="1">
    <location>
        <begin position="1"/>
        <end position="109"/>
    </location>
</feature>
<name>A0A1Y2EZT9_9BASI</name>
<proteinExistence type="predicted"/>
<organism evidence="2 3">
    <name type="scientific">Leucosporidium creatinivorum</name>
    <dbReference type="NCBI Taxonomy" id="106004"/>
    <lineage>
        <taxon>Eukaryota</taxon>
        <taxon>Fungi</taxon>
        <taxon>Dikarya</taxon>
        <taxon>Basidiomycota</taxon>
        <taxon>Pucciniomycotina</taxon>
        <taxon>Microbotryomycetes</taxon>
        <taxon>Leucosporidiales</taxon>
        <taxon>Leucosporidium</taxon>
    </lineage>
</organism>
<feature type="compositionally biased region" description="Polar residues" evidence="1">
    <location>
        <begin position="48"/>
        <end position="60"/>
    </location>
</feature>
<sequence>MMLLGGDDLPSLSLEPKKRRSKPHQQYLSPPADDFTSGVIPVPHPLSPASTSSHSLTASPPHQPFAVPTGLPLGVAVPPSPSLSFNGDDDDISSAASTPPIGSFDAPPSPAIDFQAFSLAARQPSTTTSHSPFASTDAPPHVSSATRAEIAPWSITEEVGPFDISPRKGNGIAKGAKRTTAPSGAWSPPPSASSGMSRTSSSGKLGAAGEYLGVASQEGAPRRKSSGGFGLFGRGDSSHSHEEGHESPGKEGSRWGFLRRGSRA</sequence>
<dbReference type="EMBL" id="MCGR01000035">
    <property type="protein sequence ID" value="ORY76255.1"/>
    <property type="molecule type" value="Genomic_DNA"/>
</dbReference>
<reference evidence="2 3" key="1">
    <citation type="submission" date="2016-07" db="EMBL/GenBank/DDBJ databases">
        <title>Pervasive Adenine N6-methylation of Active Genes in Fungi.</title>
        <authorList>
            <consortium name="DOE Joint Genome Institute"/>
            <person name="Mondo S.J."/>
            <person name="Dannebaum R.O."/>
            <person name="Kuo R.C."/>
            <person name="Labutti K."/>
            <person name="Haridas S."/>
            <person name="Kuo A."/>
            <person name="Salamov A."/>
            <person name="Ahrendt S.R."/>
            <person name="Lipzen A."/>
            <person name="Sullivan W."/>
            <person name="Andreopoulos W.B."/>
            <person name="Clum A."/>
            <person name="Lindquist E."/>
            <person name="Daum C."/>
            <person name="Ramamoorthy G.K."/>
            <person name="Gryganskyi A."/>
            <person name="Culley D."/>
            <person name="Magnuson J.K."/>
            <person name="James T.Y."/>
            <person name="O'Malley M.A."/>
            <person name="Stajich J.E."/>
            <person name="Spatafora J.W."/>
            <person name="Visel A."/>
            <person name="Grigoriev I.V."/>
        </authorList>
    </citation>
    <scope>NUCLEOTIDE SEQUENCE [LARGE SCALE GENOMIC DNA]</scope>
    <source>
        <strain evidence="2 3">62-1032</strain>
    </source>
</reference>
<protein>
    <submittedName>
        <fullName evidence="2">Uncharacterized protein</fullName>
    </submittedName>
</protein>
<feature type="region of interest" description="Disordered" evidence="1">
    <location>
        <begin position="122"/>
        <end position="264"/>
    </location>
</feature>
<dbReference type="AlphaFoldDB" id="A0A1Y2EZT9"/>
<comment type="caution">
    <text evidence="2">The sequence shown here is derived from an EMBL/GenBank/DDBJ whole genome shotgun (WGS) entry which is preliminary data.</text>
</comment>
<feature type="compositionally biased region" description="Low complexity" evidence="1">
    <location>
        <begin position="181"/>
        <end position="202"/>
    </location>
</feature>
<dbReference type="InParanoid" id="A0A1Y2EZT9"/>
<evidence type="ECO:0000313" key="3">
    <source>
        <dbReference type="Proteomes" id="UP000193467"/>
    </source>
</evidence>
<gene>
    <name evidence="2" type="ORF">BCR35DRAFT_122306</name>
</gene>